<evidence type="ECO:0000259" key="2">
    <source>
        <dbReference type="PROSITE" id="PS50858"/>
    </source>
</evidence>
<feature type="compositionally biased region" description="Low complexity" evidence="1">
    <location>
        <begin position="100"/>
        <end position="112"/>
    </location>
</feature>
<dbReference type="EMBL" id="FWEW01001189">
    <property type="protein sequence ID" value="SLM36644.1"/>
    <property type="molecule type" value="Genomic_DNA"/>
</dbReference>
<dbReference type="Proteomes" id="UP000192927">
    <property type="component" value="Unassembled WGS sequence"/>
</dbReference>
<reference evidence="4" key="1">
    <citation type="submission" date="2017-03" db="EMBL/GenBank/DDBJ databases">
        <authorList>
            <person name="Sharma R."/>
            <person name="Thines M."/>
        </authorList>
    </citation>
    <scope>NUCLEOTIDE SEQUENCE [LARGE SCALE GENOMIC DNA]</scope>
</reference>
<keyword evidence="4" id="KW-1185">Reference proteome</keyword>
<dbReference type="AlphaFoldDB" id="A0A1W5D0I8"/>
<protein>
    <submittedName>
        <fullName evidence="3">BSD</fullName>
    </submittedName>
</protein>
<evidence type="ECO:0000313" key="4">
    <source>
        <dbReference type="Proteomes" id="UP000192927"/>
    </source>
</evidence>
<feature type="compositionally biased region" description="Acidic residues" evidence="1">
    <location>
        <begin position="315"/>
        <end position="327"/>
    </location>
</feature>
<feature type="compositionally biased region" description="Polar residues" evidence="1">
    <location>
        <begin position="328"/>
        <end position="350"/>
    </location>
</feature>
<feature type="region of interest" description="Disordered" evidence="1">
    <location>
        <begin position="100"/>
        <end position="136"/>
    </location>
</feature>
<feature type="region of interest" description="Disordered" evidence="1">
    <location>
        <begin position="308"/>
        <end position="450"/>
    </location>
</feature>
<feature type="domain" description="BSD" evidence="2">
    <location>
        <begin position="246"/>
        <end position="298"/>
    </location>
</feature>
<evidence type="ECO:0000256" key="1">
    <source>
        <dbReference type="SAM" id="MobiDB-lite"/>
    </source>
</evidence>
<proteinExistence type="predicted"/>
<name>A0A1W5D0I8_9LECA</name>
<accession>A0A1W5D0I8</accession>
<feature type="compositionally biased region" description="Basic and acidic residues" evidence="1">
    <location>
        <begin position="421"/>
        <end position="440"/>
    </location>
</feature>
<dbReference type="PANTHER" id="PTHR16019">
    <property type="entry name" value="SYNAPSE-ASSOCIATED PROTEIN"/>
    <property type="match status" value="1"/>
</dbReference>
<dbReference type="InterPro" id="IPR005607">
    <property type="entry name" value="BSD_dom"/>
</dbReference>
<organism evidence="3 4">
    <name type="scientific">Lasallia pustulata</name>
    <dbReference type="NCBI Taxonomy" id="136370"/>
    <lineage>
        <taxon>Eukaryota</taxon>
        <taxon>Fungi</taxon>
        <taxon>Dikarya</taxon>
        <taxon>Ascomycota</taxon>
        <taxon>Pezizomycotina</taxon>
        <taxon>Lecanoromycetes</taxon>
        <taxon>OSLEUM clade</taxon>
        <taxon>Umbilicariomycetidae</taxon>
        <taxon>Umbilicariales</taxon>
        <taxon>Umbilicariaceae</taxon>
        <taxon>Lasallia</taxon>
    </lineage>
</organism>
<dbReference type="SMART" id="SM00751">
    <property type="entry name" value="BSD"/>
    <property type="match status" value="1"/>
</dbReference>
<dbReference type="InterPro" id="IPR035925">
    <property type="entry name" value="BSD_dom_sf"/>
</dbReference>
<dbReference type="GO" id="GO:0005737">
    <property type="term" value="C:cytoplasm"/>
    <property type="evidence" value="ECO:0007669"/>
    <property type="project" value="TreeGrafter"/>
</dbReference>
<dbReference type="PROSITE" id="PS50858">
    <property type="entry name" value="BSD"/>
    <property type="match status" value="1"/>
</dbReference>
<sequence length="450" mass="50205">MDVAYDHIQEEVFSPDQDTVKTEGKKQQPGSLNTEFQEAYKSFSASPWGAKLGGFFGSVKKQGETYYEGARQEASAVGGEALKGFTDLKTTIANRTRSLSLNQSSSSTSTISPAIDETATESTPLETTGKERTDSEALQDSEGLIARFRSEAAKRLKDIEKAEDAADEALLKFGTNIRNFLRDAVTIAPPSEEKDKDGNDKILFESKDQDGKRVIHTTRFDAQLHAIHSLPDSFTKDPISPEYEKWKAEFDVEKKTDEISEDLERYDELRRAMERLVPERVEYADFWTRYYFLRMVVETEEQRRRELLKGATNAPDEEIAWDEDSDSEPSTPQPSSRTTNPTETLTITQNSPSPPRYPHPSNPPTTTTTSSLTPSDPSTNTTDSSPKSLESRRSQDQHSQPDSDASYDLVSGATSRAPGSPKEKKEKGGEGGKERGRDAVVEQSDEEDWE</sequence>
<feature type="compositionally biased region" description="Pro residues" evidence="1">
    <location>
        <begin position="352"/>
        <end position="363"/>
    </location>
</feature>
<dbReference type="PANTHER" id="PTHR16019:SF5">
    <property type="entry name" value="BSD DOMAIN-CONTAINING PROTEIN 1"/>
    <property type="match status" value="1"/>
</dbReference>
<feature type="region of interest" description="Disordered" evidence="1">
    <location>
        <begin position="13"/>
        <end position="32"/>
    </location>
</feature>
<feature type="compositionally biased region" description="Low complexity" evidence="1">
    <location>
        <begin position="364"/>
        <end position="386"/>
    </location>
</feature>
<dbReference type="Pfam" id="PF03909">
    <property type="entry name" value="BSD"/>
    <property type="match status" value="1"/>
</dbReference>
<dbReference type="InterPro" id="IPR051494">
    <property type="entry name" value="BSD_domain-containing"/>
</dbReference>
<dbReference type="Gene3D" id="1.10.3970.10">
    <property type="entry name" value="BSD domain"/>
    <property type="match status" value="1"/>
</dbReference>
<dbReference type="SUPFAM" id="SSF140383">
    <property type="entry name" value="BSD domain-like"/>
    <property type="match status" value="1"/>
</dbReference>
<evidence type="ECO:0000313" key="3">
    <source>
        <dbReference type="EMBL" id="SLM36644.1"/>
    </source>
</evidence>
<feature type="compositionally biased region" description="Basic and acidic residues" evidence="1">
    <location>
        <begin position="389"/>
        <end position="401"/>
    </location>
</feature>